<comment type="caution">
    <text evidence="3">The sequence shown here is derived from an EMBL/GenBank/DDBJ whole genome shotgun (WGS) entry which is preliminary data.</text>
</comment>
<dbReference type="Gene3D" id="3.40.50.2000">
    <property type="entry name" value="Glycogen Phosphorylase B"/>
    <property type="match status" value="2"/>
</dbReference>
<protein>
    <submittedName>
        <fullName evidence="3">Group 1 glycosyl transferase</fullName>
    </submittedName>
</protein>
<gene>
    <name evidence="3" type="ORF">AWB80_06073</name>
</gene>
<reference evidence="3" key="1">
    <citation type="submission" date="2016-01" db="EMBL/GenBank/DDBJ databases">
        <authorList>
            <person name="Peeters C."/>
        </authorList>
    </citation>
    <scope>NUCLEOTIDE SEQUENCE [LARGE SCALE GENOMIC DNA]</scope>
    <source>
        <strain evidence="3">LMG 29323</strain>
    </source>
</reference>
<evidence type="ECO:0000259" key="1">
    <source>
        <dbReference type="Pfam" id="PF00534"/>
    </source>
</evidence>
<evidence type="ECO:0000259" key="2">
    <source>
        <dbReference type="Pfam" id="PF13439"/>
    </source>
</evidence>
<dbReference type="RefSeq" id="WP_244206813.1">
    <property type="nucleotide sequence ID" value="NZ_FCOE02000028.1"/>
</dbReference>
<proteinExistence type="predicted"/>
<name>A0A158CZ80_9BURK</name>
<dbReference type="SUPFAM" id="SSF53756">
    <property type="entry name" value="UDP-Glycosyltransferase/glycogen phosphorylase"/>
    <property type="match status" value="1"/>
</dbReference>
<dbReference type="Pfam" id="PF00534">
    <property type="entry name" value="Glycos_transf_1"/>
    <property type="match status" value="1"/>
</dbReference>
<evidence type="ECO:0000313" key="3">
    <source>
        <dbReference type="EMBL" id="SAK87643.1"/>
    </source>
</evidence>
<dbReference type="GO" id="GO:0016757">
    <property type="term" value="F:glycosyltransferase activity"/>
    <property type="evidence" value="ECO:0007669"/>
    <property type="project" value="InterPro"/>
</dbReference>
<dbReference type="InterPro" id="IPR028098">
    <property type="entry name" value="Glyco_trans_4-like_N"/>
</dbReference>
<sequence length="705" mass="77297">MKEKNNEQNLAVVGYSTDEPGMNADAVTNDALQSVRDGLAHLVAHASAVQAARKALVQAEQLAAGHLGDWTVRFMLLQLKEAAGHTVQMFEQWSELLPEQPDNLRIVRYCATHLVREHRDAEALALIDQYMPETLGDHRAGLARAELLADIRAFAPSDALYRKLIELHGRRELRVAFAKRLAKRGLLADAVETLAPVAATLAPETKAGQLAASLAKDYAFFRRFESEDGLAGRDIKIVSMKHAILAFRDRVIVEPDAQSAPSIALLTGSLGPGGAERQLTRLACNLQRLSKLSADAERGPEDVAITRPKAVEVLVKQYTDQGGTGKHRMDFFAGNLHEAGVPLTEINALPAVAVSHQPVDDPDLRHLLEMLPAPVHYGVTRLAPRLRERGFDVVSLWQDGTCLFGALAALLAGVPVIHLTFRGLPPSIRKERDRPEYEVLYRALAQVPGVQFVSNSRTAAEEYARWLDLPLTRFQILYNGVPDLDTHAPGDEQARWQAFAEATPDATETIGGVFRFEPDKRPLLFIKLAARYLKRRPHARFMIVGDGRLQDKAVELAAELGVAQRLLFVGLSSHVGFWYSKMDAKVLLSRYEGLPNVLIEAQLLGIATLSTPAGGAGECFVDGVTGHLLDCAEQPDLNAACDKLAVLIDGFQADDALREHARHRARMLFSVDAMIERFSALCAPVEIVAADEADYHDLAEKPLPA</sequence>
<dbReference type="AlphaFoldDB" id="A0A158CZ80"/>
<dbReference type="STRING" id="1777141.AWB80_06073"/>
<dbReference type="PANTHER" id="PTHR12526">
    <property type="entry name" value="GLYCOSYLTRANSFERASE"/>
    <property type="match status" value="1"/>
</dbReference>
<organism evidence="3 4">
    <name type="scientific">Caballeronia pedi</name>
    <dbReference type="NCBI Taxonomy" id="1777141"/>
    <lineage>
        <taxon>Bacteria</taxon>
        <taxon>Pseudomonadati</taxon>
        <taxon>Pseudomonadota</taxon>
        <taxon>Betaproteobacteria</taxon>
        <taxon>Burkholderiales</taxon>
        <taxon>Burkholderiaceae</taxon>
        <taxon>Caballeronia</taxon>
    </lineage>
</organism>
<evidence type="ECO:0000313" key="4">
    <source>
        <dbReference type="Proteomes" id="UP000054911"/>
    </source>
</evidence>
<dbReference type="InterPro" id="IPR001296">
    <property type="entry name" value="Glyco_trans_1"/>
</dbReference>
<dbReference type="EMBL" id="FCOE02000028">
    <property type="protein sequence ID" value="SAK87643.1"/>
    <property type="molecule type" value="Genomic_DNA"/>
</dbReference>
<dbReference type="NCBIfam" id="NF011726">
    <property type="entry name" value="PRK15179.1"/>
    <property type="match status" value="1"/>
</dbReference>
<keyword evidence="4" id="KW-1185">Reference proteome</keyword>
<dbReference type="CDD" id="cd03811">
    <property type="entry name" value="GT4_GT28_WabH-like"/>
    <property type="match status" value="1"/>
</dbReference>
<keyword evidence="3" id="KW-0808">Transferase</keyword>
<dbReference type="Proteomes" id="UP000054911">
    <property type="component" value="Unassembled WGS sequence"/>
</dbReference>
<dbReference type="Pfam" id="PF13439">
    <property type="entry name" value="Glyco_transf_4"/>
    <property type="match status" value="1"/>
</dbReference>
<feature type="domain" description="Glycosyltransferase subfamily 4-like N-terminal" evidence="2">
    <location>
        <begin position="363"/>
        <end position="481"/>
    </location>
</feature>
<feature type="domain" description="Glycosyl transferase family 1" evidence="1">
    <location>
        <begin position="503"/>
        <end position="644"/>
    </location>
</feature>
<accession>A0A158CZ80</accession>